<dbReference type="eggNOG" id="COG2911">
    <property type="taxonomic scope" value="Bacteria"/>
</dbReference>
<feature type="region of interest" description="Disordered" evidence="3">
    <location>
        <begin position="663"/>
        <end position="682"/>
    </location>
</feature>
<dbReference type="PANTHER" id="PTHR46344:SF27">
    <property type="entry name" value="KELCH REPEAT SUPERFAMILY PROTEIN"/>
    <property type="match status" value="1"/>
</dbReference>
<dbReference type="SMART" id="SM00612">
    <property type="entry name" value="Kelch"/>
    <property type="match status" value="6"/>
</dbReference>
<name>S9NT09_CYSF2</name>
<protein>
    <submittedName>
        <fullName evidence="5">Kelch domain protein</fullName>
    </submittedName>
</protein>
<accession>S9NT09</accession>
<evidence type="ECO:0000256" key="1">
    <source>
        <dbReference type="ARBA" id="ARBA00022441"/>
    </source>
</evidence>
<dbReference type="InterPro" id="IPR006652">
    <property type="entry name" value="Kelch_1"/>
</dbReference>
<proteinExistence type="predicted"/>
<evidence type="ECO:0000256" key="3">
    <source>
        <dbReference type="SAM" id="MobiDB-lite"/>
    </source>
</evidence>
<dbReference type="InterPro" id="IPR015915">
    <property type="entry name" value="Kelch-typ_b-propeller"/>
</dbReference>
<dbReference type="AlphaFoldDB" id="S9NT09"/>
<keyword evidence="1" id="KW-0880">Kelch repeat</keyword>
<dbReference type="Gene3D" id="2.120.10.80">
    <property type="entry name" value="Kelch-type beta propeller"/>
    <property type="match status" value="2"/>
</dbReference>
<dbReference type="InterPro" id="IPR037293">
    <property type="entry name" value="Gal_Oxidase_central_sf"/>
</dbReference>
<organism evidence="5 6">
    <name type="scientific">Cystobacter fuscus (strain ATCC 25194 / DSM 2262 / NBRC 100088 / M29)</name>
    <dbReference type="NCBI Taxonomy" id="1242864"/>
    <lineage>
        <taxon>Bacteria</taxon>
        <taxon>Pseudomonadati</taxon>
        <taxon>Myxococcota</taxon>
        <taxon>Myxococcia</taxon>
        <taxon>Myxococcales</taxon>
        <taxon>Cystobacterineae</taxon>
        <taxon>Archangiaceae</taxon>
        <taxon>Cystobacter</taxon>
    </lineage>
</organism>
<dbReference type="PROSITE" id="PS51257">
    <property type="entry name" value="PROKAR_LIPOPROTEIN"/>
    <property type="match status" value="1"/>
</dbReference>
<evidence type="ECO:0000256" key="2">
    <source>
        <dbReference type="ARBA" id="ARBA00022737"/>
    </source>
</evidence>
<comment type="caution">
    <text evidence="5">The sequence shown here is derived from an EMBL/GenBank/DDBJ whole genome shotgun (WGS) entry which is preliminary data.</text>
</comment>
<dbReference type="Gene3D" id="2.60.40.10">
    <property type="entry name" value="Immunoglobulins"/>
    <property type="match status" value="3"/>
</dbReference>
<gene>
    <name evidence="5" type="ORF">D187_009457</name>
</gene>
<keyword evidence="6" id="KW-1185">Reference proteome</keyword>
<dbReference type="NCBIfam" id="NF033510">
    <property type="entry name" value="Ca_tandemer"/>
    <property type="match status" value="3"/>
</dbReference>
<feature type="domain" description="Bacterial Ig-like" evidence="4">
    <location>
        <begin position="509"/>
        <end position="586"/>
    </location>
</feature>
<keyword evidence="2" id="KW-0677">Repeat</keyword>
<dbReference type="Pfam" id="PF19077">
    <property type="entry name" value="Big_13"/>
    <property type="match status" value="3"/>
</dbReference>
<evidence type="ECO:0000313" key="5">
    <source>
        <dbReference type="EMBL" id="EPX55250.1"/>
    </source>
</evidence>
<dbReference type="eggNOG" id="COG3055">
    <property type="taxonomic scope" value="Bacteria"/>
</dbReference>
<dbReference type="SUPFAM" id="SSF117281">
    <property type="entry name" value="Kelch motif"/>
    <property type="match status" value="2"/>
</dbReference>
<dbReference type="InterPro" id="IPR013783">
    <property type="entry name" value="Ig-like_fold"/>
</dbReference>
<dbReference type="PANTHER" id="PTHR46344">
    <property type="entry name" value="OS02G0202900 PROTEIN"/>
    <property type="match status" value="1"/>
</dbReference>
<feature type="domain" description="Bacterial Ig-like" evidence="4">
    <location>
        <begin position="601"/>
        <end position="678"/>
    </location>
</feature>
<dbReference type="Gene3D" id="2.130.10.80">
    <property type="entry name" value="Galactose oxidase/kelch, beta-propeller"/>
    <property type="match status" value="2"/>
</dbReference>
<evidence type="ECO:0000313" key="6">
    <source>
        <dbReference type="Proteomes" id="UP000011682"/>
    </source>
</evidence>
<dbReference type="Proteomes" id="UP000011682">
    <property type="component" value="Unassembled WGS sequence"/>
</dbReference>
<reference evidence="5" key="1">
    <citation type="submission" date="2013-05" db="EMBL/GenBank/DDBJ databases">
        <title>Genome assembly of Cystobacter fuscus DSM 2262.</title>
        <authorList>
            <person name="Sharma G."/>
            <person name="Khatri I."/>
            <person name="Kaur C."/>
            <person name="Mayilraj S."/>
            <person name="Subramanian S."/>
        </authorList>
    </citation>
    <scope>NUCLEOTIDE SEQUENCE [LARGE SCALE GENOMIC DNA]</scope>
    <source>
        <strain evidence="5">DSM 2262</strain>
    </source>
</reference>
<evidence type="ECO:0000259" key="4">
    <source>
        <dbReference type="Pfam" id="PF19077"/>
    </source>
</evidence>
<feature type="domain" description="Bacterial Ig-like" evidence="4">
    <location>
        <begin position="695"/>
        <end position="761"/>
    </location>
</feature>
<sequence>MSFRLGTGMVARLAFVPALLWLACGNVPRDGDGDPRREGLESQSLQLMEARLWSSTDALPPARDRHTATLLPSGKVLVSGGYGPVSVGGDKKALDSAQVYDPLKGKWESTGHLIEARFWHTATLLPSGKVLVTGGYGAGLLKSAEVYDPGTGSWSSTEALGMTRAGHTATLLLSGKVLVTGGYSASDGGALKHTEVYDPKTGRWSPTGQLKEGRIMHTATLLPSGKVLVTGGSGALNPAGTGFSGIPIASAEVYDPETGQWSTTTPLDTARYYHTATLLPSGEVLVTGGYGKTSNPLDSTQVYDPVTGGWNTTAFLGTARFLHAATLLPSGEVLVSGGRNPAGFFASAEVYDPKTAKWSTTVSMSEARDQHTATLLPSGKVLVTGGSGSDEHYLASAEVYDDAVTSIRPAVSPILPQKPGAIFSVQGTDFSGTVGGPGIVHLQNSAGGSPRELPATVLSNTSVQVNLTGVQEGYHLLFVLANGVAGGQLLRVDGTPPNAPVVTSPEKRTWEQLPVIAGVAEPGSFVTVWLDGIKQSEKLTADKNGNWSYKPHAALADKEYEVKASARDDVGNDGPPSDAYIFTVDTKAPDAPVVTRLKEFTNNPVLSLAGTAEPGSSITVWLDGIEQPGKITKEEAENWSFTSNTALADKEYEIKVIATDDVGNDSLPSEEHRFTVDTLPPDAPVVTSPEELNDDPVPLIAGRAESGSLVTVWLDGIEQPAKATADEAGNWSFTPNGLDSGPHLVSAFAMDRAGNTSDSSAEYSFITQRSHYGWNCTTAPALPASWALLVLALALGRRYRAR</sequence>
<dbReference type="EMBL" id="ANAH02000073">
    <property type="protein sequence ID" value="EPX55250.1"/>
    <property type="molecule type" value="Genomic_DNA"/>
</dbReference>
<dbReference type="InterPro" id="IPR044016">
    <property type="entry name" value="Big_13"/>
</dbReference>
<dbReference type="Pfam" id="PF01344">
    <property type="entry name" value="Kelch_1"/>
    <property type="match status" value="3"/>
</dbReference>